<evidence type="ECO:0000259" key="2">
    <source>
        <dbReference type="PROSITE" id="PS51272"/>
    </source>
</evidence>
<dbReference type="InterPro" id="IPR001119">
    <property type="entry name" value="SLH_dom"/>
</dbReference>
<dbReference type="Proteomes" id="UP000647416">
    <property type="component" value="Unassembled WGS sequence"/>
</dbReference>
<evidence type="ECO:0000313" key="3">
    <source>
        <dbReference type="EMBL" id="MBC8597003.1"/>
    </source>
</evidence>
<proteinExistence type="predicted"/>
<comment type="caution">
    <text evidence="3">The sequence shown here is derived from an EMBL/GenBank/DDBJ whole genome shotgun (WGS) entry which is preliminary data.</text>
</comment>
<keyword evidence="1" id="KW-0677">Repeat</keyword>
<dbReference type="Pfam" id="PF00395">
    <property type="entry name" value="SLH"/>
    <property type="match status" value="2"/>
</dbReference>
<feature type="domain" description="SLH" evidence="2">
    <location>
        <begin position="86"/>
        <end position="149"/>
    </location>
</feature>
<dbReference type="RefSeq" id="WP_262432372.1">
    <property type="nucleotide sequence ID" value="NZ_JACRTE010000012.1"/>
</dbReference>
<dbReference type="PROSITE" id="PS51272">
    <property type="entry name" value="SLH"/>
    <property type="match status" value="2"/>
</dbReference>
<reference evidence="3" key="1">
    <citation type="submission" date="2020-08" db="EMBL/GenBank/DDBJ databases">
        <title>Genome public.</title>
        <authorList>
            <person name="Liu C."/>
            <person name="Sun Q."/>
        </authorList>
    </citation>
    <scope>NUCLEOTIDE SEQUENCE</scope>
    <source>
        <strain evidence="3">NSJ-50</strain>
    </source>
</reference>
<evidence type="ECO:0000256" key="1">
    <source>
        <dbReference type="ARBA" id="ARBA00022737"/>
    </source>
</evidence>
<accession>A0A926F732</accession>
<name>A0A926F732_9FIRM</name>
<dbReference type="EMBL" id="JACRTE010000012">
    <property type="protein sequence ID" value="MBC8597003.1"/>
    <property type="molecule type" value="Genomic_DNA"/>
</dbReference>
<dbReference type="PANTHER" id="PTHR43308:SF1">
    <property type="entry name" value="OUTER MEMBRANE PROTEIN ALPHA"/>
    <property type="match status" value="1"/>
</dbReference>
<dbReference type="AlphaFoldDB" id="A0A926F732"/>
<sequence>MSENVLYEIDGTLKNENLSLANAKITAKNADGKDVSFGDITKNTGTYTVVIDYSGFDGIGSENYQGNGSVTSEVVVYRKSSGGGSGESAFDDVGTDAWYYDAVTALANMGIIKGTGGNRLDPDGEITRAEFIAAAMRFTDIDAKGTVTFTDVAQDHWAAKEISSAASLGWISGNDDGTFSPDDLLERSSAAKIVNNMLGRKADIEYINAHRDGITLFDDVPSWKWYCGDVAEASNTHGFEKINGAESWK</sequence>
<evidence type="ECO:0000313" key="4">
    <source>
        <dbReference type="Proteomes" id="UP000647416"/>
    </source>
</evidence>
<feature type="domain" description="SLH" evidence="2">
    <location>
        <begin position="150"/>
        <end position="208"/>
    </location>
</feature>
<organism evidence="3 4">
    <name type="scientific">Qingrenia yutianensis</name>
    <dbReference type="NCBI Taxonomy" id="2763676"/>
    <lineage>
        <taxon>Bacteria</taxon>
        <taxon>Bacillati</taxon>
        <taxon>Bacillota</taxon>
        <taxon>Clostridia</taxon>
        <taxon>Eubacteriales</taxon>
        <taxon>Oscillospiraceae</taxon>
        <taxon>Qingrenia</taxon>
    </lineage>
</organism>
<dbReference type="PANTHER" id="PTHR43308">
    <property type="entry name" value="OUTER MEMBRANE PROTEIN ALPHA-RELATED"/>
    <property type="match status" value="1"/>
</dbReference>
<protein>
    <submittedName>
        <fullName evidence="3">S-layer homology domain-containing protein</fullName>
    </submittedName>
</protein>
<keyword evidence="4" id="KW-1185">Reference proteome</keyword>
<dbReference type="InterPro" id="IPR051465">
    <property type="entry name" value="Cell_Envelope_Struct_Comp"/>
</dbReference>
<gene>
    <name evidence="3" type="ORF">H8706_09005</name>
</gene>